<name>A0A1M2V3J5_TRAPU</name>
<proteinExistence type="predicted"/>
<dbReference type="Proteomes" id="UP000184267">
    <property type="component" value="Unassembled WGS sequence"/>
</dbReference>
<protein>
    <submittedName>
        <fullName evidence="1">Uncharacterized protein</fullName>
    </submittedName>
</protein>
<accession>A0A1M2V3J5</accession>
<comment type="caution">
    <text evidence="1">The sequence shown here is derived from an EMBL/GenBank/DDBJ whole genome shotgun (WGS) entry which is preliminary data.</text>
</comment>
<dbReference type="AlphaFoldDB" id="A0A1M2V3J5"/>
<gene>
    <name evidence="1" type="ORF">TRAPUB_7286</name>
</gene>
<reference evidence="1 2" key="1">
    <citation type="submission" date="2016-10" db="EMBL/GenBank/DDBJ databases">
        <title>Genome sequence of the basidiomycete white-rot fungus Trametes pubescens.</title>
        <authorList>
            <person name="Makela M.R."/>
            <person name="Granchi Z."/>
            <person name="Peng M."/>
            <person name="De Vries R.P."/>
            <person name="Grigoriev I."/>
            <person name="Riley R."/>
            <person name="Hilden K."/>
        </authorList>
    </citation>
    <scope>NUCLEOTIDE SEQUENCE [LARGE SCALE GENOMIC DNA]</scope>
    <source>
        <strain evidence="1 2">FBCC735</strain>
    </source>
</reference>
<keyword evidence="2" id="KW-1185">Reference proteome</keyword>
<evidence type="ECO:0000313" key="1">
    <source>
        <dbReference type="EMBL" id="OJT02171.1"/>
    </source>
</evidence>
<evidence type="ECO:0000313" key="2">
    <source>
        <dbReference type="Proteomes" id="UP000184267"/>
    </source>
</evidence>
<dbReference type="EMBL" id="MNAD01001693">
    <property type="protein sequence ID" value="OJT02171.1"/>
    <property type="molecule type" value="Genomic_DNA"/>
</dbReference>
<sequence>MPSHLRCKRMMRSRCLWNRCKVATGAKRTREFLVASGALSIGARTRSTPASDECARVSMCDAEDGE</sequence>
<organism evidence="1 2">
    <name type="scientific">Trametes pubescens</name>
    <name type="common">White-rot fungus</name>
    <dbReference type="NCBI Taxonomy" id="154538"/>
    <lineage>
        <taxon>Eukaryota</taxon>
        <taxon>Fungi</taxon>
        <taxon>Dikarya</taxon>
        <taxon>Basidiomycota</taxon>
        <taxon>Agaricomycotina</taxon>
        <taxon>Agaricomycetes</taxon>
        <taxon>Polyporales</taxon>
        <taxon>Polyporaceae</taxon>
        <taxon>Trametes</taxon>
    </lineage>
</organism>